<feature type="DNA-binding region" description="H-T-H motif" evidence="4">
    <location>
        <begin position="30"/>
        <end position="49"/>
    </location>
</feature>
<dbReference type="EMBL" id="CP077074">
    <property type="protein sequence ID" value="QXH43272.1"/>
    <property type="molecule type" value="Genomic_DNA"/>
</dbReference>
<dbReference type="PANTHER" id="PTHR47506:SF6">
    <property type="entry name" value="HTH-TYPE TRANSCRIPTIONAL REPRESSOR NEMR"/>
    <property type="match status" value="1"/>
</dbReference>
<keyword evidence="7" id="KW-1185">Reference proteome</keyword>
<evidence type="ECO:0000313" key="6">
    <source>
        <dbReference type="EMBL" id="QXH43272.1"/>
    </source>
</evidence>
<protein>
    <submittedName>
        <fullName evidence="6">TetR/AcrR family transcriptional regulator</fullName>
    </submittedName>
</protein>
<dbReference type="Pfam" id="PF00440">
    <property type="entry name" value="TetR_N"/>
    <property type="match status" value="1"/>
</dbReference>
<evidence type="ECO:0000256" key="1">
    <source>
        <dbReference type="ARBA" id="ARBA00023015"/>
    </source>
</evidence>
<evidence type="ECO:0000256" key="4">
    <source>
        <dbReference type="PROSITE-ProRule" id="PRU00335"/>
    </source>
</evidence>
<name>A0ABX8MXB7_9PSED</name>
<evidence type="ECO:0000313" key="7">
    <source>
        <dbReference type="Proteomes" id="UP000693952"/>
    </source>
</evidence>
<dbReference type="PANTHER" id="PTHR47506">
    <property type="entry name" value="TRANSCRIPTIONAL REGULATORY PROTEIN"/>
    <property type="match status" value="1"/>
</dbReference>
<sequence>MARVKSGEVRQAILDSAAKQIAMSSYMDTTVAKIAKGAGIVPSNVYIYFDSKLQIYLEIYGQWLQEQMEMLDSRVARARTPRTRVQRLVHGLLVDIVDDATGYTSALMEGLAVVQAKDHYSPDLLLWTEARIIQIISTSLDGYDSDDPRLRAAVHLLMLTFDGMAMRMKALRSFNQHDPVMPEVERAMVDLLLSCRWSGRAPSQKK</sequence>
<evidence type="ECO:0000256" key="3">
    <source>
        <dbReference type="ARBA" id="ARBA00023163"/>
    </source>
</evidence>
<dbReference type="SUPFAM" id="SSF46689">
    <property type="entry name" value="Homeodomain-like"/>
    <property type="match status" value="1"/>
</dbReference>
<keyword evidence="2 4" id="KW-0238">DNA-binding</keyword>
<dbReference type="Proteomes" id="UP000693952">
    <property type="component" value="Chromosome"/>
</dbReference>
<dbReference type="Gene3D" id="1.10.357.10">
    <property type="entry name" value="Tetracycline Repressor, domain 2"/>
    <property type="match status" value="1"/>
</dbReference>
<dbReference type="InterPro" id="IPR001647">
    <property type="entry name" value="HTH_TetR"/>
</dbReference>
<accession>A0ABX8MXB7</accession>
<keyword evidence="3" id="KW-0804">Transcription</keyword>
<keyword evidence="1" id="KW-0805">Transcription regulation</keyword>
<feature type="domain" description="HTH tetR-type" evidence="5">
    <location>
        <begin position="7"/>
        <end position="67"/>
    </location>
</feature>
<reference evidence="6" key="1">
    <citation type="submission" date="2021-06" db="EMBL/GenBank/DDBJ databases">
        <title>Updating the genus Pseudomonas: Description of 43 new species and partition of the Pseudomonas putida group.</title>
        <authorList>
            <person name="Girard L."/>
            <person name="Lood C."/>
            <person name="Vandamme P."/>
            <person name="Rokni-Zadeh H."/>
            <person name="van Noort V."/>
            <person name="Hofte M."/>
            <person name="Lavigne R."/>
            <person name="De Mot R."/>
        </authorList>
    </citation>
    <scope>NUCLEOTIDE SEQUENCE</scope>
    <source>
        <strain evidence="6">CMR12a</strain>
    </source>
</reference>
<dbReference type="RefSeq" id="WP_164487280.1">
    <property type="nucleotide sequence ID" value="NZ_CP027706.1"/>
</dbReference>
<gene>
    <name evidence="6" type="ORF">KSS89_13955</name>
</gene>
<proteinExistence type="predicted"/>
<evidence type="ECO:0000256" key="2">
    <source>
        <dbReference type="ARBA" id="ARBA00023125"/>
    </source>
</evidence>
<dbReference type="PROSITE" id="PS50977">
    <property type="entry name" value="HTH_TETR_2"/>
    <property type="match status" value="1"/>
</dbReference>
<evidence type="ECO:0000259" key="5">
    <source>
        <dbReference type="PROSITE" id="PS50977"/>
    </source>
</evidence>
<dbReference type="InterPro" id="IPR009057">
    <property type="entry name" value="Homeodomain-like_sf"/>
</dbReference>
<organism evidence="6 7">
    <name type="scientific">Pseudomonas sessilinigenes</name>
    <dbReference type="NCBI Taxonomy" id="658629"/>
    <lineage>
        <taxon>Bacteria</taxon>
        <taxon>Pseudomonadati</taxon>
        <taxon>Pseudomonadota</taxon>
        <taxon>Gammaproteobacteria</taxon>
        <taxon>Pseudomonadales</taxon>
        <taxon>Pseudomonadaceae</taxon>
        <taxon>Pseudomonas</taxon>
    </lineage>
</organism>